<dbReference type="InParanoid" id="A0A165FCM6"/>
<dbReference type="PANTHER" id="PTHR43546:SF9">
    <property type="entry name" value="L-ASCORBATE-6-PHOSPHATE LACTONASE ULAG-RELATED"/>
    <property type="match status" value="1"/>
</dbReference>
<evidence type="ECO:0000256" key="1">
    <source>
        <dbReference type="ARBA" id="ARBA00022801"/>
    </source>
</evidence>
<evidence type="ECO:0000313" key="4">
    <source>
        <dbReference type="Proteomes" id="UP000077266"/>
    </source>
</evidence>
<organism evidence="3 4">
    <name type="scientific">Exidia glandulosa HHB12029</name>
    <dbReference type="NCBI Taxonomy" id="1314781"/>
    <lineage>
        <taxon>Eukaryota</taxon>
        <taxon>Fungi</taxon>
        <taxon>Dikarya</taxon>
        <taxon>Basidiomycota</taxon>
        <taxon>Agaricomycotina</taxon>
        <taxon>Agaricomycetes</taxon>
        <taxon>Auriculariales</taxon>
        <taxon>Exidiaceae</taxon>
        <taxon>Exidia</taxon>
    </lineage>
</organism>
<dbReference type="InterPro" id="IPR001279">
    <property type="entry name" value="Metallo-B-lactamas"/>
</dbReference>
<dbReference type="AlphaFoldDB" id="A0A165FCM6"/>
<dbReference type="Pfam" id="PF12706">
    <property type="entry name" value="Lactamase_B_2"/>
    <property type="match status" value="1"/>
</dbReference>
<reference evidence="3 4" key="1">
    <citation type="journal article" date="2016" name="Mol. Biol. Evol.">
        <title>Comparative Genomics of Early-Diverging Mushroom-Forming Fungi Provides Insights into the Origins of Lignocellulose Decay Capabilities.</title>
        <authorList>
            <person name="Nagy L.G."/>
            <person name="Riley R."/>
            <person name="Tritt A."/>
            <person name="Adam C."/>
            <person name="Daum C."/>
            <person name="Floudas D."/>
            <person name="Sun H."/>
            <person name="Yadav J.S."/>
            <person name="Pangilinan J."/>
            <person name="Larsson K.H."/>
            <person name="Matsuura K."/>
            <person name="Barry K."/>
            <person name="Labutti K."/>
            <person name="Kuo R."/>
            <person name="Ohm R.A."/>
            <person name="Bhattacharya S.S."/>
            <person name="Shirouzu T."/>
            <person name="Yoshinaga Y."/>
            <person name="Martin F.M."/>
            <person name="Grigoriev I.V."/>
            <person name="Hibbett D.S."/>
        </authorList>
    </citation>
    <scope>NUCLEOTIDE SEQUENCE [LARGE SCALE GENOMIC DNA]</scope>
    <source>
        <strain evidence="3 4">HHB12029</strain>
    </source>
</reference>
<keyword evidence="4" id="KW-1185">Reference proteome</keyword>
<accession>A0A165FCM6</accession>
<dbReference type="InterPro" id="IPR036866">
    <property type="entry name" value="RibonucZ/Hydroxyglut_hydro"/>
</dbReference>
<dbReference type="GO" id="GO:0016787">
    <property type="term" value="F:hydrolase activity"/>
    <property type="evidence" value="ECO:0007669"/>
    <property type="project" value="UniProtKB-KW"/>
</dbReference>
<dbReference type="EMBL" id="KV426090">
    <property type="protein sequence ID" value="KZV88772.1"/>
    <property type="molecule type" value="Genomic_DNA"/>
</dbReference>
<proteinExistence type="predicted"/>
<protein>
    <submittedName>
        <fullName evidence="3">Metallo-hydrolase/oxidoreductase</fullName>
    </submittedName>
</protein>
<gene>
    <name evidence="3" type="ORF">EXIGLDRAFT_741096</name>
</gene>
<name>A0A165FCM6_EXIGL</name>
<dbReference type="Gene3D" id="3.60.15.10">
    <property type="entry name" value="Ribonuclease Z/Hydroxyacylglutathione hydrolase-like"/>
    <property type="match status" value="1"/>
</dbReference>
<feature type="domain" description="Metallo-beta-lactamase" evidence="2">
    <location>
        <begin position="29"/>
        <end position="223"/>
    </location>
</feature>
<dbReference type="PANTHER" id="PTHR43546">
    <property type="entry name" value="UPF0173 METAL-DEPENDENT HYDROLASE MJ1163-RELATED"/>
    <property type="match status" value="1"/>
</dbReference>
<evidence type="ECO:0000259" key="2">
    <source>
        <dbReference type="Pfam" id="PF12706"/>
    </source>
</evidence>
<dbReference type="SUPFAM" id="SSF56281">
    <property type="entry name" value="Metallo-hydrolase/oxidoreductase"/>
    <property type="match status" value="1"/>
</dbReference>
<keyword evidence="1 3" id="KW-0378">Hydrolase</keyword>
<dbReference type="Proteomes" id="UP000077266">
    <property type="component" value="Unassembled WGS sequence"/>
</dbReference>
<dbReference type="InterPro" id="IPR050114">
    <property type="entry name" value="UPF0173_UPF0282_UlaG_hydrolase"/>
</dbReference>
<dbReference type="OrthoDB" id="332863at2759"/>
<evidence type="ECO:0000313" key="3">
    <source>
        <dbReference type="EMBL" id="KZV88772.1"/>
    </source>
</evidence>
<sequence length="254" mass="27495">MSPSSFRGTLNITHITTATAILEIGTVKLLTDPFFSPAGTEFDRGHVVLKITEQPALALHDLPPIDAVLLSHEDHPDNLDELGRQLLDGRRVLTTRDGARKLAPRPGVRGLAPWETVELEAGGKTFSVTATPCEHVPGGECTGFVIASPEFGTSDDGRQNVIWFSGDTVYMDELRQLRDKFHVVVAIVNLGFAHIQTPDGGKLAITMDGKQAARLFREIGAEVLGGEGLREDFEEAGIQDKVRLLTPGVSVKIL</sequence>